<dbReference type="AlphaFoldDB" id="A0A520LNN3"/>
<dbReference type="InterPro" id="IPR036390">
    <property type="entry name" value="WH_DNA-bd_sf"/>
</dbReference>
<dbReference type="PIRSF" id="PIRSF019345">
    <property type="entry name" value="ScpB"/>
    <property type="match status" value="1"/>
</dbReference>
<dbReference type="GO" id="GO:0051304">
    <property type="term" value="P:chromosome separation"/>
    <property type="evidence" value="ECO:0007669"/>
    <property type="project" value="InterPro"/>
</dbReference>
<accession>A0A520LNN3</accession>
<evidence type="ECO:0000256" key="1">
    <source>
        <dbReference type="ARBA" id="ARBA00022490"/>
    </source>
</evidence>
<evidence type="ECO:0000256" key="3">
    <source>
        <dbReference type="ARBA" id="ARBA00022829"/>
    </source>
</evidence>
<evidence type="ECO:0000313" key="6">
    <source>
        <dbReference type="Proteomes" id="UP000318148"/>
    </source>
</evidence>
<protein>
    <submittedName>
        <fullName evidence="5">SMC-Scp complex subunit ScpB</fullName>
    </submittedName>
</protein>
<dbReference type="Pfam" id="PF04079">
    <property type="entry name" value="SMC_ScpB"/>
    <property type="match status" value="1"/>
</dbReference>
<keyword evidence="3" id="KW-0159">Chromosome partition</keyword>
<dbReference type="PANTHER" id="PTHR34298">
    <property type="entry name" value="SEGREGATION AND CONDENSATION PROTEIN B"/>
    <property type="match status" value="1"/>
</dbReference>
<name>A0A520LNN3_9GAMM</name>
<dbReference type="InterPro" id="IPR005234">
    <property type="entry name" value="ScpB_csome_segregation"/>
</dbReference>
<gene>
    <name evidence="5" type="primary">scpB</name>
    <name evidence="5" type="ORF">EVB02_00960</name>
</gene>
<dbReference type="PANTHER" id="PTHR34298:SF2">
    <property type="entry name" value="SEGREGATION AND CONDENSATION PROTEIN B"/>
    <property type="match status" value="1"/>
</dbReference>
<dbReference type="Proteomes" id="UP000318148">
    <property type="component" value="Unassembled WGS sequence"/>
</dbReference>
<dbReference type="NCBIfam" id="TIGR00281">
    <property type="entry name" value="SMC-Scp complex subunit ScpB"/>
    <property type="match status" value="1"/>
</dbReference>
<sequence length="211" mass="23998">MNSDFLRQILEAAIMVSDKPMDVSHLEKLFDEKERPHRDEIRAALDEITTDCRDKGFELVKVSSGYRFQTKQSLSAWVSRVWEEKPKKFSRAMLETLALIAYRQPTTRGDIESVRGVSVSSDIIRVLDERGWIRVVGHRDVPGKPELLATTKEFLDYFNLKSLDQLPSLAEIKDFTDVDPALELLMPIDSLSSADQDSQIDVQSGSIEPEN</sequence>
<keyword evidence="2" id="KW-0132">Cell division</keyword>
<proteinExistence type="predicted"/>
<keyword evidence="1" id="KW-0963">Cytoplasm</keyword>
<comment type="caution">
    <text evidence="5">The sequence shown here is derived from an EMBL/GenBank/DDBJ whole genome shotgun (WGS) entry which is preliminary data.</text>
</comment>
<dbReference type="EMBL" id="SHBO01000006">
    <property type="protein sequence ID" value="RZO08191.1"/>
    <property type="molecule type" value="Genomic_DNA"/>
</dbReference>
<reference evidence="5 6" key="1">
    <citation type="submission" date="2019-02" db="EMBL/GenBank/DDBJ databases">
        <title>Prokaryotic population dynamics and viral predation in marine succession experiment using metagenomics: the confinement effect.</title>
        <authorList>
            <person name="Haro-Moreno J.M."/>
            <person name="Rodriguez-Valera F."/>
            <person name="Lopez-Perez M."/>
        </authorList>
    </citation>
    <scope>NUCLEOTIDE SEQUENCE [LARGE SCALE GENOMIC DNA]</scope>
    <source>
        <strain evidence="5">MED-G169</strain>
    </source>
</reference>
<dbReference type="InterPro" id="IPR036388">
    <property type="entry name" value="WH-like_DNA-bd_sf"/>
</dbReference>
<dbReference type="GO" id="GO:0051301">
    <property type="term" value="P:cell division"/>
    <property type="evidence" value="ECO:0007669"/>
    <property type="project" value="UniProtKB-KW"/>
</dbReference>
<evidence type="ECO:0000256" key="4">
    <source>
        <dbReference type="ARBA" id="ARBA00023306"/>
    </source>
</evidence>
<keyword evidence="4" id="KW-0131">Cell cycle</keyword>
<organism evidence="5 6">
    <name type="scientific">SAR92 clade bacterium</name>
    <dbReference type="NCBI Taxonomy" id="2315479"/>
    <lineage>
        <taxon>Bacteria</taxon>
        <taxon>Pseudomonadati</taxon>
        <taxon>Pseudomonadota</taxon>
        <taxon>Gammaproteobacteria</taxon>
        <taxon>Cellvibrionales</taxon>
        <taxon>Porticoccaceae</taxon>
        <taxon>SAR92 clade</taxon>
    </lineage>
</organism>
<evidence type="ECO:0000313" key="5">
    <source>
        <dbReference type="EMBL" id="RZO08191.1"/>
    </source>
</evidence>
<dbReference type="SUPFAM" id="SSF46785">
    <property type="entry name" value="Winged helix' DNA-binding domain"/>
    <property type="match status" value="2"/>
</dbReference>
<dbReference type="Gene3D" id="1.10.10.10">
    <property type="entry name" value="Winged helix-like DNA-binding domain superfamily/Winged helix DNA-binding domain"/>
    <property type="match status" value="2"/>
</dbReference>
<evidence type="ECO:0000256" key="2">
    <source>
        <dbReference type="ARBA" id="ARBA00022618"/>
    </source>
</evidence>